<feature type="domain" description="Cyclin-like" evidence="2">
    <location>
        <begin position="61"/>
        <end position="149"/>
    </location>
</feature>
<dbReference type="AlphaFoldDB" id="A0AAD8Y9X6"/>
<evidence type="ECO:0000259" key="2">
    <source>
        <dbReference type="SMART" id="SM00385"/>
    </source>
</evidence>
<evidence type="ECO:0000256" key="1">
    <source>
        <dbReference type="RuleBase" id="RU000383"/>
    </source>
</evidence>
<dbReference type="InterPro" id="IPR006671">
    <property type="entry name" value="Cyclin_N"/>
</dbReference>
<accession>A0AAD8Y9X6</accession>
<evidence type="ECO:0000313" key="4">
    <source>
        <dbReference type="Proteomes" id="UP001224775"/>
    </source>
</evidence>
<dbReference type="Gene3D" id="1.10.472.10">
    <property type="entry name" value="Cyclin-like"/>
    <property type="match status" value="2"/>
</dbReference>
<dbReference type="SMART" id="SM00385">
    <property type="entry name" value="CYCLIN"/>
    <property type="match status" value="1"/>
</dbReference>
<dbReference type="InterPro" id="IPR013763">
    <property type="entry name" value="Cyclin-like_dom"/>
</dbReference>
<proteinExistence type="inferred from homology"/>
<keyword evidence="1" id="KW-0195">Cyclin</keyword>
<comment type="similarity">
    <text evidence="1">Belongs to the cyclin family.</text>
</comment>
<protein>
    <submittedName>
        <fullName evidence="3">Cyclin family protein</fullName>
    </submittedName>
</protein>
<dbReference type="PANTHER" id="PTHR10177">
    <property type="entry name" value="CYCLINS"/>
    <property type="match status" value="1"/>
</dbReference>
<dbReference type="SUPFAM" id="SSF47954">
    <property type="entry name" value="Cyclin-like"/>
    <property type="match status" value="1"/>
</dbReference>
<dbReference type="Proteomes" id="UP001224775">
    <property type="component" value="Unassembled WGS sequence"/>
</dbReference>
<dbReference type="InterPro" id="IPR039361">
    <property type="entry name" value="Cyclin"/>
</dbReference>
<gene>
    <name evidence="3" type="ORF">QTG54_007225</name>
</gene>
<evidence type="ECO:0000313" key="3">
    <source>
        <dbReference type="EMBL" id="KAK1741652.1"/>
    </source>
</evidence>
<reference evidence="3" key="1">
    <citation type="submission" date="2023-06" db="EMBL/GenBank/DDBJ databases">
        <title>Survivors Of The Sea: Transcriptome response of Skeletonema marinoi to long-term dormancy.</title>
        <authorList>
            <person name="Pinder M.I.M."/>
            <person name="Kourtchenko O."/>
            <person name="Robertson E.K."/>
            <person name="Larsson T."/>
            <person name="Maumus F."/>
            <person name="Osuna-Cruz C.M."/>
            <person name="Vancaester E."/>
            <person name="Stenow R."/>
            <person name="Vandepoele K."/>
            <person name="Ploug H."/>
            <person name="Bruchert V."/>
            <person name="Godhe A."/>
            <person name="Topel M."/>
        </authorList>
    </citation>
    <scope>NUCLEOTIDE SEQUENCE</scope>
    <source>
        <strain evidence="3">R05AC</strain>
    </source>
</reference>
<dbReference type="EMBL" id="JATAAI010000012">
    <property type="protein sequence ID" value="KAK1741652.1"/>
    <property type="molecule type" value="Genomic_DNA"/>
</dbReference>
<name>A0AAD8Y9X6_9STRA</name>
<keyword evidence="4" id="KW-1185">Reference proteome</keyword>
<organism evidence="3 4">
    <name type="scientific">Skeletonema marinoi</name>
    <dbReference type="NCBI Taxonomy" id="267567"/>
    <lineage>
        <taxon>Eukaryota</taxon>
        <taxon>Sar</taxon>
        <taxon>Stramenopiles</taxon>
        <taxon>Ochrophyta</taxon>
        <taxon>Bacillariophyta</taxon>
        <taxon>Coscinodiscophyceae</taxon>
        <taxon>Thalassiosirophycidae</taxon>
        <taxon>Thalassiosirales</taxon>
        <taxon>Skeletonemataceae</taxon>
        <taxon>Skeletonema</taxon>
        <taxon>Skeletonema marinoi-dohrnii complex</taxon>
    </lineage>
</organism>
<comment type="caution">
    <text evidence="3">The sequence shown here is derived from an EMBL/GenBank/DDBJ whole genome shotgun (WGS) entry which is preliminary data.</text>
</comment>
<sequence>MSSRSIAKAADVLDRWYNLLEQEANAYKTANYLTTPSQTNDKGNTFDTDTKMVVCRSKLFAWMYDLVDTHSLDRELVAVAASYMDRYLSKQTSINRGYIYQLVGMTSLYLAIKIYRDQGKCAGAASFAGLSRGLFTDHDIVKMENSMLNTLDWRMFPPTAVTFGTMLLAMIPRGACSPFSRHSMFERIRFLLELSIAVPFFLGKKPSNIAIGAFIEIMESEEQPNVSDKIHQAHFKRRLYILAGIDSDSNEVTICRNAMKKIHQEAKVELKKKDAAIVSPEHCELYC</sequence>
<dbReference type="InterPro" id="IPR036915">
    <property type="entry name" value="Cyclin-like_sf"/>
</dbReference>
<dbReference type="FunFam" id="1.10.472.10:FF:000093">
    <property type="entry name" value="Predicted protein"/>
    <property type="match status" value="1"/>
</dbReference>
<dbReference type="Pfam" id="PF00134">
    <property type="entry name" value="Cyclin_N"/>
    <property type="match status" value="1"/>
</dbReference>